<name>A0A7M2JH41_PSEFL</name>
<dbReference type="AlphaFoldDB" id="A0A7M2JH41"/>
<evidence type="ECO:0000313" key="1">
    <source>
        <dbReference type="EMBL" id="QOU08048.1"/>
    </source>
</evidence>
<dbReference type="InterPro" id="IPR025395">
    <property type="entry name" value="Phage_tail_terminator-like"/>
</dbReference>
<dbReference type="EMBL" id="CP063233">
    <property type="protein sequence ID" value="QOU08048.1"/>
    <property type="molecule type" value="Genomic_DNA"/>
</dbReference>
<organism evidence="1 2">
    <name type="scientific">Pseudomonas fluorescens</name>
    <dbReference type="NCBI Taxonomy" id="294"/>
    <lineage>
        <taxon>Bacteria</taxon>
        <taxon>Pseudomonadati</taxon>
        <taxon>Pseudomonadota</taxon>
        <taxon>Gammaproteobacteria</taxon>
        <taxon>Pseudomonadales</taxon>
        <taxon>Pseudomonadaceae</taxon>
        <taxon>Pseudomonas</taxon>
    </lineage>
</organism>
<reference evidence="1 2" key="1">
    <citation type="submission" date="2020-10" db="EMBL/GenBank/DDBJ databases">
        <title>Complete genome sequence of a novel Pseudomonas fluorescens strain isolated from the flower of kumarahou (Pomaderris kumeraho).</title>
        <authorList>
            <person name="Summers M.C."/>
            <person name="Nowak V."/>
            <person name="Fairhurst M.J."/>
            <person name="Owen J.G."/>
            <person name="Gerth M.L."/>
            <person name="Patrick W.M."/>
        </authorList>
    </citation>
    <scope>NUCLEOTIDE SEQUENCE [LARGE SCALE GENOMIC DNA]</scope>
    <source>
        <strain evidence="1 2">KF1</strain>
    </source>
</reference>
<proteinExistence type="predicted"/>
<accession>A0A7M2JH41</accession>
<protein>
    <recommendedName>
        <fullName evidence="3">DUF4128 domain-containing protein</fullName>
    </recommendedName>
</protein>
<evidence type="ECO:0000313" key="2">
    <source>
        <dbReference type="Proteomes" id="UP000593833"/>
    </source>
</evidence>
<dbReference type="Proteomes" id="UP000593833">
    <property type="component" value="Chromosome"/>
</dbReference>
<dbReference type="RefSeq" id="WP_193690631.1">
    <property type="nucleotide sequence ID" value="NZ_CP063233.1"/>
</dbReference>
<dbReference type="Pfam" id="PF13554">
    <property type="entry name" value="Phage_tail_terminator_5"/>
    <property type="match status" value="1"/>
</dbReference>
<dbReference type="Gene3D" id="3.30.2000.20">
    <property type="match status" value="1"/>
</dbReference>
<gene>
    <name evidence="1" type="ORF">IM720_15410</name>
</gene>
<sequence length="139" mass="14830">MSHAIIASIYEAKLLAWSKARAEPIKVVFENIQYDPADGETYIRAFALPGDTASSTLAGDHRAFIGVYQVSIVAPAGTGKAKTNPLVVELTGLFRLYARDTKSGVTVVTMSPVEQGPGITDAATYMVPVSFEYRADTGS</sequence>
<evidence type="ECO:0008006" key="3">
    <source>
        <dbReference type="Google" id="ProtNLM"/>
    </source>
</evidence>